<name>A0A229RL13_AMYAL</name>
<dbReference type="CDD" id="cd00688">
    <property type="entry name" value="ISOPREN_C2_like"/>
    <property type="match status" value="1"/>
</dbReference>
<protein>
    <recommendedName>
        <fullName evidence="2">Squalene cyclase C-terminal domain-containing protein</fullName>
    </recommendedName>
</protein>
<keyword evidence="4" id="KW-1185">Reference proteome</keyword>
<evidence type="ECO:0000256" key="1">
    <source>
        <dbReference type="SAM" id="MobiDB-lite"/>
    </source>
</evidence>
<feature type="region of interest" description="Disordered" evidence="1">
    <location>
        <begin position="535"/>
        <end position="558"/>
    </location>
</feature>
<dbReference type="InterPro" id="IPR008930">
    <property type="entry name" value="Terpenoid_cyclase/PrenylTrfase"/>
</dbReference>
<evidence type="ECO:0000313" key="3">
    <source>
        <dbReference type="EMBL" id="OXM47368.1"/>
    </source>
</evidence>
<proteinExistence type="predicted"/>
<evidence type="ECO:0000259" key="2">
    <source>
        <dbReference type="Pfam" id="PF13243"/>
    </source>
</evidence>
<dbReference type="AlphaFoldDB" id="A0A229RL13"/>
<accession>A0A229RL13</accession>
<sequence>MSGHTWPMITGRYRMRCEPATGTRYHDIPLDPGAFSTGLAALARSVAGRVDNEGALRDHCRSRVLESALALRLLERVPAATEPVNLHALRAFLTDHTTSPDGLDRVLADLALGTHAALPDEAIEAVLDHAPEFTRGRKRALLHGLVRLLAATTDDSRAELESSPGAFDLRGLHPWAKTQVTAVKVVLAATSGRIDLVTETDVNRLKRTQRHRGIWEGNVLIHLWVLHALAYLPGTEPEIADGITRLAPHQRPDGGIPFITDTDTWTTVTGGIALATVGGLESTCAALREHVLRQQKPDGGWSVTDTAEVTDVDDISVALQFLHLTGDPAVRGAVESGWRALADVAGEEGGYPTYVKGAPSEASMTVAALDALTLQPLRHREALRRGLNFVVEQQRPDGSFPPDWSSSRWHTIFRAVLMATRPGLPPVPGTDQMVRKAVDLALSTQHPDGGWGQQDGDRSDPVSTAYGLITVCGTQPDPQPAAAAASYLLAHQRPDGTLPTKPDVIGPRPFVFYVPLVADIFCLLSLAHLHQRTNHHHTVPAQAGHPQTRTDRMDRRGP</sequence>
<comment type="caution">
    <text evidence="3">The sequence shown here is derived from an EMBL/GenBank/DDBJ whole genome shotgun (WGS) entry which is preliminary data.</text>
</comment>
<feature type="compositionally biased region" description="Basic and acidic residues" evidence="1">
    <location>
        <begin position="548"/>
        <end position="558"/>
    </location>
</feature>
<evidence type="ECO:0000313" key="4">
    <source>
        <dbReference type="Proteomes" id="UP000215563"/>
    </source>
</evidence>
<dbReference type="InterPro" id="IPR032696">
    <property type="entry name" value="SQ_cyclase_C"/>
</dbReference>
<dbReference type="Proteomes" id="UP000215563">
    <property type="component" value="Unassembled WGS sequence"/>
</dbReference>
<gene>
    <name evidence="3" type="ORF">CFP75_24320</name>
</gene>
<dbReference type="UniPathway" id="UPA00337"/>
<feature type="domain" description="Squalene cyclase C-terminal" evidence="2">
    <location>
        <begin position="365"/>
        <end position="527"/>
    </location>
</feature>
<dbReference type="Pfam" id="PF13243">
    <property type="entry name" value="SQHop_cyclase_C"/>
    <property type="match status" value="1"/>
</dbReference>
<reference evidence="3 4" key="1">
    <citation type="submission" date="2017-07" db="EMBL/GenBank/DDBJ databases">
        <title>Amycolatopsis alba DSM 44262 Genome sequencing and assembly.</title>
        <authorList>
            <person name="Kaur N."/>
            <person name="Mayilraj S."/>
        </authorList>
    </citation>
    <scope>NUCLEOTIDE SEQUENCE [LARGE SCALE GENOMIC DNA]</scope>
    <source>
        <strain evidence="3 4">DSM 44262</strain>
    </source>
</reference>
<organism evidence="3 4">
    <name type="scientific">Amycolatopsis alba DSM 44262</name>
    <dbReference type="NCBI Taxonomy" id="1125972"/>
    <lineage>
        <taxon>Bacteria</taxon>
        <taxon>Bacillati</taxon>
        <taxon>Actinomycetota</taxon>
        <taxon>Actinomycetes</taxon>
        <taxon>Pseudonocardiales</taxon>
        <taxon>Pseudonocardiaceae</taxon>
        <taxon>Amycolatopsis</taxon>
    </lineage>
</organism>
<dbReference type="OrthoDB" id="9758578at2"/>
<dbReference type="EMBL" id="NMQU01000076">
    <property type="protein sequence ID" value="OXM47368.1"/>
    <property type="molecule type" value="Genomic_DNA"/>
</dbReference>
<dbReference type="Gene3D" id="1.50.10.20">
    <property type="match status" value="2"/>
</dbReference>
<dbReference type="SUPFAM" id="SSF48239">
    <property type="entry name" value="Terpenoid cyclases/Protein prenyltransferases"/>
    <property type="match status" value="2"/>
</dbReference>